<gene>
    <name evidence="1" type="ORF">SAMN05421553_1331</name>
</gene>
<evidence type="ECO:0000313" key="2">
    <source>
        <dbReference type="Proteomes" id="UP000242849"/>
    </source>
</evidence>
<evidence type="ECO:0000313" key="1">
    <source>
        <dbReference type="EMBL" id="SEC72054.1"/>
    </source>
</evidence>
<accession>A0A1H4UV68</accession>
<name>A0A1H4UV68_PSEAG</name>
<dbReference type="OrthoDB" id="6942183at2"/>
<sequence length="70" mass="7840">MSSNVAGILDFQDLQKVTGYQRRADVERTLRQQGIRIFHGRLGPWTTTDLINQAGGLKAGNQEHYDPSIV</sequence>
<proteinExistence type="predicted"/>
<reference evidence="2" key="1">
    <citation type="submission" date="2016-10" db="EMBL/GenBank/DDBJ databases">
        <authorList>
            <person name="Varghese N."/>
            <person name="Submissions S."/>
        </authorList>
    </citation>
    <scope>NUCLEOTIDE SEQUENCE [LARGE SCALE GENOMIC DNA]</scope>
    <source>
        <strain evidence="2">DSM 12111</strain>
    </source>
</reference>
<dbReference type="EMBL" id="FNSC01000001">
    <property type="protein sequence ID" value="SEC72054.1"/>
    <property type="molecule type" value="Genomic_DNA"/>
</dbReference>
<protein>
    <submittedName>
        <fullName evidence="1">Uncharacterized protein</fullName>
    </submittedName>
</protein>
<keyword evidence="2" id="KW-1185">Reference proteome</keyword>
<dbReference type="STRING" id="53406.SAMN05421553_1331"/>
<organism evidence="1 2">
    <name type="scientific">Pseudomonas anguilliseptica</name>
    <dbReference type="NCBI Taxonomy" id="53406"/>
    <lineage>
        <taxon>Bacteria</taxon>
        <taxon>Pseudomonadati</taxon>
        <taxon>Pseudomonadota</taxon>
        <taxon>Gammaproteobacteria</taxon>
        <taxon>Pseudomonadales</taxon>
        <taxon>Pseudomonadaceae</taxon>
        <taxon>Pseudomonas</taxon>
    </lineage>
</organism>
<dbReference type="RefSeq" id="WP_090378202.1">
    <property type="nucleotide sequence ID" value="NZ_CP156749.1"/>
</dbReference>
<dbReference type="AlphaFoldDB" id="A0A1H4UV68"/>
<dbReference type="Proteomes" id="UP000242849">
    <property type="component" value="Unassembled WGS sequence"/>
</dbReference>